<accession>A0A2C6LAU5</accession>
<comment type="caution">
    <text evidence="4">The sequence shown here is derived from an EMBL/GenBank/DDBJ whole genome shotgun (WGS) entry which is preliminary data.</text>
</comment>
<evidence type="ECO:0000256" key="2">
    <source>
        <dbReference type="ARBA" id="ARBA00023002"/>
    </source>
</evidence>
<dbReference type="GO" id="GO:0016491">
    <property type="term" value="F:oxidoreductase activity"/>
    <property type="evidence" value="ECO:0007669"/>
    <property type="project" value="UniProtKB-KW"/>
</dbReference>
<dbReference type="PRINTS" id="PR00081">
    <property type="entry name" value="GDHRDH"/>
</dbReference>
<keyword evidence="5" id="KW-1185">Reference proteome</keyword>
<comment type="similarity">
    <text evidence="1">Belongs to the short-chain dehydrogenases/reductases (SDR) family.</text>
</comment>
<dbReference type="InterPro" id="IPR020904">
    <property type="entry name" value="Sc_DH/Rdtase_CS"/>
</dbReference>
<sequence>MEFPHIEGLLASLLGSPALLIVACCACLKLGAYVMNVLWSLCAGYLLHDGDFWTKLLPENKAYWKGRVAWVTGASRGVGLSLCRLLAHRGCRLIMSCRTLEDLQTAKQDVIKFCASQGLQKAQSDFLLLPFELNDLAGLDAVVKKAYAYTADRNIDFLFNNAAIHCQGMLVSYEVAEQVITADLLSQIKLTKLLLPSMAAARSGHIIFTNSFKSKIISCGHAPYSVAKAGLLTFADALSRDFKAKSMSISVTSAVLGYVRTGEAFQTLGPSGQPLTDDVEYMNKYITNGLPPDYVAKMILKAASNKLRECWIAKNAILVALYLREYAPGISSTLLDIRAEAYAVEVEEEIRELEEIAQRVRKN</sequence>
<evidence type="ECO:0000313" key="5">
    <source>
        <dbReference type="Proteomes" id="UP000221165"/>
    </source>
</evidence>
<dbReference type="GO" id="GO:0016020">
    <property type="term" value="C:membrane"/>
    <property type="evidence" value="ECO:0007669"/>
    <property type="project" value="TreeGrafter"/>
</dbReference>
<protein>
    <submittedName>
        <fullName evidence="4">Short chain dehydrogenase reductase family protein</fullName>
    </submittedName>
</protein>
<name>A0A2C6LAU5_9APIC</name>
<dbReference type="Proteomes" id="UP000221165">
    <property type="component" value="Unassembled WGS sequence"/>
</dbReference>
<evidence type="ECO:0000256" key="3">
    <source>
        <dbReference type="ARBA" id="ARBA00037096"/>
    </source>
</evidence>
<evidence type="ECO:0000256" key="1">
    <source>
        <dbReference type="ARBA" id="ARBA00006484"/>
    </source>
</evidence>
<dbReference type="PROSITE" id="PS00061">
    <property type="entry name" value="ADH_SHORT"/>
    <property type="match status" value="1"/>
</dbReference>
<dbReference type="InterPro" id="IPR036291">
    <property type="entry name" value="NAD(P)-bd_dom_sf"/>
</dbReference>
<dbReference type="OrthoDB" id="1393670at2759"/>
<dbReference type="GeneID" id="94425464"/>
<dbReference type="InterPro" id="IPR002347">
    <property type="entry name" value="SDR_fam"/>
</dbReference>
<organism evidence="4 5">
    <name type="scientific">Cystoisospora suis</name>
    <dbReference type="NCBI Taxonomy" id="483139"/>
    <lineage>
        <taxon>Eukaryota</taxon>
        <taxon>Sar</taxon>
        <taxon>Alveolata</taxon>
        <taxon>Apicomplexa</taxon>
        <taxon>Conoidasida</taxon>
        <taxon>Coccidia</taxon>
        <taxon>Eucoccidiorida</taxon>
        <taxon>Eimeriorina</taxon>
        <taxon>Sarcocystidae</taxon>
        <taxon>Cystoisospora</taxon>
    </lineage>
</organism>
<dbReference type="AlphaFoldDB" id="A0A2C6LAU5"/>
<evidence type="ECO:0000313" key="4">
    <source>
        <dbReference type="EMBL" id="PHJ24096.1"/>
    </source>
</evidence>
<dbReference type="PANTHER" id="PTHR44196">
    <property type="entry name" value="DEHYDROGENASE/REDUCTASE SDR FAMILY MEMBER 7B"/>
    <property type="match status" value="1"/>
</dbReference>
<dbReference type="PANTHER" id="PTHR44196:SF1">
    <property type="entry name" value="DEHYDROGENASE_REDUCTASE SDR FAMILY MEMBER 7B"/>
    <property type="match status" value="1"/>
</dbReference>
<dbReference type="EMBL" id="MIGC01000853">
    <property type="protein sequence ID" value="PHJ24096.1"/>
    <property type="molecule type" value="Genomic_DNA"/>
</dbReference>
<dbReference type="VEuPathDB" id="ToxoDB:CSUI_002051"/>
<dbReference type="RefSeq" id="XP_067925770.1">
    <property type="nucleotide sequence ID" value="XM_068062253.1"/>
</dbReference>
<keyword evidence="2" id="KW-0560">Oxidoreductase</keyword>
<reference evidence="4 5" key="1">
    <citation type="journal article" date="2017" name="Int. J. Parasitol.">
        <title>The genome of the protozoan parasite Cystoisospora suis and a reverse vaccinology approach to identify vaccine candidates.</title>
        <authorList>
            <person name="Palmieri N."/>
            <person name="Shrestha A."/>
            <person name="Ruttkowski B."/>
            <person name="Beck T."/>
            <person name="Vogl C."/>
            <person name="Tomley F."/>
            <person name="Blake D.P."/>
            <person name="Joachim A."/>
        </authorList>
    </citation>
    <scope>NUCLEOTIDE SEQUENCE [LARGE SCALE GENOMIC DNA]</scope>
    <source>
        <strain evidence="4 5">Wien I</strain>
    </source>
</reference>
<comment type="function">
    <text evidence="3">Putative oxidoreductase.</text>
</comment>
<dbReference type="Gene3D" id="3.40.50.720">
    <property type="entry name" value="NAD(P)-binding Rossmann-like Domain"/>
    <property type="match status" value="1"/>
</dbReference>
<proteinExistence type="inferred from homology"/>
<dbReference type="SUPFAM" id="SSF51735">
    <property type="entry name" value="NAD(P)-binding Rossmann-fold domains"/>
    <property type="match status" value="1"/>
</dbReference>
<dbReference type="Pfam" id="PF00106">
    <property type="entry name" value="adh_short"/>
    <property type="match status" value="1"/>
</dbReference>
<gene>
    <name evidence="4" type="ORF">CSUI_002051</name>
</gene>